<feature type="compositionally biased region" description="Basic and acidic residues" evidence="12">
    <location>
        <begin position="495"/>
        <end position="509"/>
    </location>
</feature>
<keyword evidence="14" id="KW-1185">Reference proteome</keyword>
<evidence type="ECO:0000256" key="3">
    <source>
        <dbReference type="ARBA" id="ARBA00009131"/>
    </source>
</evidence>
<evidence type="ECO:0000256" key="12">
    <source>
        <dbReference type="SAM" id="MobiDB-lite"/>
    </source>
</evidence>
<evidence type="ECO:0000313" key="14">
    <source>
        <dbReference type="Proteomes" id="UP000694920"/>
    </source>
</evidence>
<keyword evidence="10" id="KW-0966">Cell projection</keyword>
<keyword evidence="5" id="KW-0479">Metal-binding</keyword>
<evidence type="ECO:0000256" key="5">
    <source>
        <dbReference type="ARBA" id="ARBA00022723"/>
    </source>
</evidence>
<dbReference type="Pfam" id="PF25977">
    <property type="entry name" value="DZIP1"/>
    <property type="match status" value="1"/>
</dbReference>
<evidence type="ECO:0000256" key="1">
    <source>
        <dbReference type="ARBA" id="ARBA00004114"/>
    </source>
</evidence>
<feature type="compositionally biased region" description="Acidic residues" evidence="12">
    <location>
        <begin position="629"/>
        <end position="639"/>
    </location>
</feature>
<dbReference type="RefSeq" id="XP_015609834.1">
    <property type="nucleotide sequence ID" value="XM_015754348.2"/>
</dbReference>
<keyword evidence="4" id="KW-0963">Cytoplasm</keyword>
<dbReference type="Pfam" id="PF13815">
    <property type="entry name" value="Dzip-like_N"/>
    <property type="match status" value="1"/>
</dbReference>
<evidence type="ECO:0000256" key="6">
    <source>
        <dbReference type="ARBA" id="ARBA00022771"/>
    </source>
</evidence>
<dbReference type="RefSeq" id="XP_015609833.1">
    <property type="nucleotide sequence ID" value="XM_015754347.2"/>
</dbReference>
<sequence>MAFSFRAGTNWCHDFPKLARESGFYFNMHRSRVRVDWNRISSIDIDRVIRERDFSTVDENVNNVVDYCLESEYDVKILDPNFVKLFRIAQLAVEYLLYCKQYLDHSVVILKDELRSKLEDNAKLKKDNLSLEETVKDLREKLRIIETKIGDSHGELHKCPHCTKTFISAIFVAAHIARRHPNLAEPNITSSPVHEQYRMETEKLHNEIKTLKERLNQTERVIRYESDKSLEGLRAEREERMRITKNELQTEDRERDIRLEEQHRRYQDEISSLKSMLFNEIQSLKQKDRNFTPMRNYEDEFSNNHIKELVRQQEKEIQRLRDQLQERLTPDVENVQDKLQAQEHYWTSKLQHLETRHREDIANLLSQLKLTQDTAHHIREEYEKKVDELEKLSKSQSQILSVQGEQLNNISREIQDAHRTQQGLDKAEKDRDQKFNKQRIRYSNSIRERKKSLIDTDVVLENLETPSSQDSQGKKVPRISRKQFLQDDSNLIKKYENSDMESGNDRSQRISDSVGRSRNIVEDLDLNSIRSSRHETVSQHSPNRISYREDIVETFRANDDKHQMHKHNRNTSLARLSNNGNNLKAEQISMKEYESKKEKLDRVPLEKSMQDEKKWKSSTSESSESRPESEEDSESEATESETNSESNSQSGSSEESFVGETLGKNCTNDAQERALLLPEVRENILGLFQSKLRDLGIDPEWNGIPRATYKQKMDIVKHHQSINAKKFTKYEQIKHKIVQELTQRLTIKKKKSKNIETSKKSPLNKLMNNVKTKAMNALNYQRDGRKNEDTRVPVLKSHINSTRETMSRQKGRLDLLPRKMKDTDIRNIEQQRVRDSSQSSRILENISSASDRGTVLTSRTKVMQSFRESPSKDGKPISRSYESVKEFLKESKNSKTPFELTGIKVTSTPNKHLVNMMQESYATNTDESDSKILGDEKARSLPVSPKGNKSVLKSATGSVGSLVKKKVIFDLEKEIPEKDEVRKKSLGKLFPEYDVEKRDIDEDEDWNISSISDEKDQTPLESSAKISEQRILLKSHQSEKIAQISKKIEEQLSLSRRKPVGAIEAMLSTKAKLEESKDNNQYLSSMNVASLILESPAVRSPGRFGNRNEKSAPQPAPRAGKSAESLSLTLENNKLSKSQDSDLESDIEELLQMD</sequence>
<evidence type="ECO:0000256" key="7">
    <source>
        <dbReference type="ARBA" id="ARBA00022833"/>
    </source>
</evidence>
<feature type="region of interest" description="Disordered" evidence="12">
    <location>
        <begin position="464"/>
        <end position="483"/>
    </location>
</feature>
<dbReference type="PROSITE" id="PS00028">
    <property type="entry name" value="ZINC_FINGER_C2H2_1"/>
    <property type="match status" value="1"/>
</dbReference>
<feature type="coiled-coil region" evidence="11">
    <location>
        <begin position="107"/>
        <end position="148"/>
    </location>
</feature>
<dbReference type="KEGG" id="ccin:107274812"/>
<dbReference type="PANTHER" id="PTHR21502">
    <property type="entry name" value="ZINC FINGER PROTEIN DZIP1"/>
    <property type="match status" value="1"/>
</dbReference>
<feature type="region of interest" description="Disordered" evidence="12">
    <location>
        <begin position="417"/>
        <end position="442"/>
    </location>
</feature>
<evidence type="ECO:0000259" key="13">
    <source>
        <dbReference type="PROSITE" id="PS00028"/>
    </source>
</evidence>
<evidence type="ECO:0000256" key="2">
    <source>
        <dbReference type="ARBA" id="ARBA00004120"/>
    </source>
</evidence>
<feature type="compositionally biased region" description="Polar residues" evidence="12">
    <location>
        <begin position="1124"/>
        <end position="1138"/>
    </location>
</feature>
<evidence type="ECO:0000313" key="15">
    <source>
        <dbReference type="RefSeq" id="XP_015609832.1"/>
    </source>
</evidence>
<evidence type="ECO:0000313" key="17">
    <source>
        <dbReference type="RefSeq" id="XP_015609834.1"/>
    </source>
</evidence>
<protein>
    <submittedName>
        <fullName evidence="15 16">Zinc finger protein Dzip1 isoform X1</fullName>
    </submittedName>
</protein>
<dbReference type="GO" id="GO:0060271">
    <property type="term" value="P:cilium assembly"/>
    <property type="evidence" value="ECO:0007669"/>
    <property type="project" value="TreeGrafter"/>
</dbReference>
<dbReference type="InterPro" id="IPR013087">
    <property type="entry name" value="Znf_C2H2_type"/>
</dbReference>
<proteinExistence type="inferred from homology"/>
<dbReference type="InterPro" id="IPR032714">
    <property type="entry name" value="DZIP1_N"/>
</dbReference>
<organism evidence="14 15">
    <name type="scientific">Cephus cinctus</name>
    <name type="common">Wheat stem sawfly</name>
    <dbReference type="NCBI Taxonomy" id="211228"/>
    <lineage>
        <taxon>Eukaryota</taxon>
        <taxon>Metazoa</taxon>
        <taxon>Ecdysozoa</taxon>
        <taxon>Arthropoda</taxon>
        <taxon>Hexapoda</taxon>
        <taxon>Insecta</taxon>
        <taxon>Pterygota</taxon>
        <taxon>Neoptera</taxon>
        <taxon>Endopterygota</taxon>
        <taxon>Hymenoptera</taxon>
        <taxon>Cephoidea</taxon>
        <taxon>Cephidae</taxon>
        <taxon>Cephus</taxon>
    </lineage>
</organism>
<feature type="compositionally biased region" description="Basic and acidic residues" evidence="12">
    <location>
        <begin position="589"/>
        <end position="615"/>
    </location>
</feature>
<dbReference type="GeneID" id="107274812"/>
<keyword evidence="8 11" id="KW-0175">Coiled coil</keyword>
<keyword evidence="7" id="KW-0862">Zinc</keyword>
<evidence type="ECO:0000313" key="16">
    <source>
        <dbReference type="RefSeq" id="XP_015609833.1"/>
    </source>
</evidence>
<accession>A0AAJ7FV37</accession>
<dbReference type="Gene3D" id="3.30.160.60">
    <property type="entry name" value="Classic Zinc Finger"/>
    <property type="match status" value="1"/>
</dbReference>
<feature type="domain" description="C2H2-type" evidence="13">
    <location>
        <begin position="159"/>
        <end position="180"/>
    </location>
</feature>
<dbReference type="InterPro" id="IPR058883">
    <property type="entry name" value="DZIP1_dom"/>
</dbReference>
<dbReference type="InterPro" id="IPR051241">
    <property type="entry name" value="DZIP_RILPL"/>
</dbReference>
<comment type="subcellular location">
    <subcellularLocation>
        <location evidence="2">Cytoplasm</location>
        <location evidence="2">Cytoskeleton</location>
        <location evidence="2">Cilium basal body</location>
    </subcellularLocation>
    <subcellularLocation>
        <location evidence="1">Cytoplasm</location>
        <location evidence="1">Cytoskeleton</location>
        <location evidence="1">Microtubule organizing center</location>
        <location evidence="1">Centrosome</location>
        <location evidence="1">Centriole</location>
    </subcellularLocation>
</comment>
<evidence type="ECO:0000256" key="11">
    <source>
        <dbReference type="SAM" id="Coils"/>
    </source>
</evidence>
<comment type="similarity">
    <text evidence="3">Belongs to the DZIP C2H2-type zinc-finger protein family.</text>
</comment>
<dbReference type="CTD" id="22873"/>
<dbReference type="RefSeq" id="XP_015609832.1">
    <property type="nucleotide sequence ID" value="XM_015754346.2"/>
</dbReference>
<dbReference type="GO" id="GO:0005737">
    <property type="term" value="C:cytoplasm"/>
    <property type="evidence" value="ECO:0007669"/>
    <property type="project" value="TreeGrafter"/>
</dbReference>
<gene>
    <name evidence="15 16 17" type="primary">LOC107274812</name>
</gene>
<dbReference type="PANTHER" id="PTHR21502:SF3">
    <property type="entry name" value="CILIUM ASSEMBLY PROTEIN DZIP1L"/>
    <property type="match status" value="1"/>
</dbReference>
<feature type="region of interest" description="Disordered" evidence="12">
    <location>
        <begin position="495"/>
        <end position="516"/>
    </location>
</feature>
<feature type="region of interest" description="Disordered" evidence="12">
    <location>
        <begin position="1098"/>
        <end position="1154"/>
    </location>
</feature>
<feature type="compositionally biased region" description="Low complexity" evidence="12">
    <location>
        <begin position="640"/>
        <end position="656"/>
    </location>
</feature>
<evidence type="ECO:0000256" key="8">
    <source>
        <dbReference type="ARBA" id="ARBA00023054"/>
    </source>
</evidence>
<keyword evidence="9" id="KW-0206">Cytoskeleton</keyword>
<dbReference type="Proteomes" id="UP000694920">
    <property type="component" value="Unplaced"/>
</dbReference>
<feature type="compositionally biased region" description="Polar residues" evidence="12">
    <location>
        <begin position="570"/>
        <end position="584"/>
    </location>
</feature>
<reference evidence="15 16" key="1">
    <citation type="submission" date="2025-04" db="UniProtKB">
        <authorList>
            <consortium name="RefSeq"/>
        </authorList>
    </citation>
    <scope>IDENTIFICATION</scope>
</reference>
<dbReference type="GO" id="GO:0008270">
    <property type="term" value="F:zinc ion binding"/>
    <property type="evidence" value="ECO:0007669"/>
    <property type="project" value="UniProtKB-KW"/>
</dbReference>
<dbReference type="AlphaFoldDB" id="A0AAJ7FV37"/>
<feature type="compositionally biased region" description="Acidic residues" evidence="12">
    <location>
        <begin position="1141"/>
        <end position="1154"/>
    </location>
</feature>
<keyword evidence="6" id="KW-0863">Zinc-finger</keyword>
<feature type="coiled-coil region" evidence="11">
    <location>
        <begin position="194"/>
        <end position="254"/>
    </location>
</feature>
<dbReference type="GO" id="GO:0036064">
    <property type="term" value="C:ciliary basal body"/>
    <property type="evidence" value="ECO:0007669"/>
    <property type="project" value="TreeGrafter"/>
</dbReference>
<evidence type="ECO:0000256" key="4">
    <source>
        <dbReference type="ARBA" id="ARBA00022490"/>
    </source>
</evidence>
<dbReference type="GO" id="GO:0005814">
    <property type="term" value="C:centriole"/>
    <property type="evidence" value="ECO:0007669"/>
    <property type="project" value="UniProtKB-SubCell"/>
</dbReference>
<evidence type="ECO:0000256" key="9">
    <source>
        <dbReference type="ARBA" id="ARBA00023212"/>
    </source>
</evidence>
<feature type="region of interest" description="Disordered" evidence="12">
    <location>
        <begin position="557"/>
        <end position="660"/>
    </location>
</feature>
<evidence type="ECO:0000256" key="10">
    <source>
        <dbReference type="ARBA" id="ARBA00023273"/>
    </source>
</evidence>
<feature type="compositionally biased region" description="Basic and acidic residues" evidence="12">
    <location>
        <begin position="417"/>
        <end position="435"/>
    </location>
</feature>
<name>A0AAJ7FV37_CEPCN</name>